<feature type="transmembrane region" description="Helical" evidence="1">
    <location>
        <begin position="153"/>
        <end position="174"/>
    </location>
</feature>
<sequence>MAAASVPKGGAFGRLLNLGMLVGGFGLGQGSIFLAQTYLVAKNDSALLALFGTHFSFAMLAIIMVEAGSLTVMARQVAKTAFLHEGRSDVWRAYWEITLFRLTMAALVLSAALASLFLFDLAPFSRNYLLYALPGILIWAFNAAGFLDGLQKSGIGGLTGSIAYLASAIALVLASGQTPEMAGMMTGLALTIGYLATVAIQLAALAVAGWRPCLVRPSASGIRQAFIEEGSMLAGLMPGQLYFRVQLAIANAFLGTEATALLVYAKQIVGAASQVAGFARRVEFPRLVAAVMETPHLSVRAMLLIQKASFAIAIVLFAGIALGGVLAGNVLDGFARNAWVFLGFFAITIVSEAIGQALVQGLFARGLYHFAAIARITAVSVAVLLAYGMVMLLGINSFILADLVSHAIVISLSLIWLRRHVHVGSAN</sequence>
<organism evidence="2 3">
    <name type="scientific">Rhizobium alvei</name>
    <dbReference type="NCBI Taxonomy" id="1132659"/>
    <lineage>
        <taxon>Bacteria</taxon>
        <taxon>Pseudomonadati</taxon>
        <taxon>Pseudomonadota</taxon>
        <taxon>Alphaproteobacteria</taxon>
        <taxon>Hyphomicrobiales</taxon>
        <taxon>Rhizobiaceae</taxon>
        <taxon>Rhizobium/Agrobacterium group</taxon>
        <taxon>Rhizobium</taxon>
    </lineage>
</organism>
<comment type="caution">
    <text evidence="2">The sequence shown here is derived from an EMBL/GenBank/DDBJ whole genome shotgun (WGS) entry which is preliminary data.</text>
</comment>
<evidence type="ECO:0000313" key="3">
    <source>
        <dbReference type="Proteomes" id="UP001174932"/>
    </source>
</evidence>
<proteinExistence type="predicted"/>
<keyword evidence="3" id="KW-1185">Reference proteome</keyword>
<feature type="transmembrane region" description="Helical" evidence="1">
    <location>
        <begin position="337"/>
        <end position="355"/>
    </location>
</feature>
<evidence type="ECO:0000313" key="2">
    <source>
        <dbReference type="EMBL" id="MDO6963969.1"/>
    </source>
</evidence>
<feature type="transmembrane region" description="Helical" evidence="1">
    <location>
        <begin position="367"/>
        <end position="389"/>
    </location>
</feature>
<dbReference type="EMBL" id="JAUOZU010000006">
    <property type="protein sequence ID" value="MDO6963969.1"/>
    <property type="molecule type" value="Genomic_DNA"/>
</dbReference>
<evidence type="ECO:0000256" key="1">
    <source>
        <dbReference type="SAM" id="Phobius"/>
    </source>
</evidence>
<name>A0ABT8YKZ1_9HYPH</name>
<feature type="transmembrane region" description="Helical" evidence="1">
    <location>
        <begin position="128"/>
        <end position="147"/>
    </location>
</feature>
<dbReference type="RefSeq" id="WP_304375882.1">
    <property type="nucleotide sequence ID" value="NZ_JAUOZU010000006.1"/>
</dbReference>
<evidence type="ECO:0008006" key="4">
    <source>
        <dbReference type="Google" id="ProtNLM"/>
    </source>
</evidence>
<feature type="transmembrane region" description="Helical" evidence="1">
    <location>
        <begin position="310"/>
        <end position="331"/>
    </location>
</feature>
<reference evidence="2" key="1">
    <citation type="journal article" date="2015" name="Int. J. Syst. Evol. Microbiol.">
        <title>Rhizobium alvei sp. nov., isolated from a freshwater river.</title>
        <authorList>
            <person name="Sheu S.Y."/>
            <person name="Huang H.W."/>
            <person name="Young C.C."/>
            <person name="Chen W.M."/>
        </authorList>
    </citation>
    <scope>NUCLEOTIDE SEQUENCE</scope>
    <source>
        <strain evidence="2">TNR-22</strain>
    </source>
</reference>
<dbReference type="Proteomes" id="UP001174932">
    <property type="component" value="Unassembled WGS sequence"/>
</dbReference>
<keyword evidence="1" id="KW-0812">Transmembrane</keyword>
<gene>
    <name evidence="2" type="ORF">Q4481_08365</name>
</gene>
<keyword evidence="1" id="KW-0472">Membrane</keyword>
<protein>
    <recommendedName>
        <fullName evidence="4">Membrane protein involved in the export of O-antigen and teichoic acid</fullName>
    </recommendedName>
</protein>
<feature type="transmembrane region" description="Helical" evidence="1">
    <location>
        <begin position="395"/>
        <end position="417"/>
    </location>
</feature>
<feature type="transmembrane region" description="Helical" evidence="1">
    <location>
        <begin position="15"/>
        <end position="35"/>
    </location>
</feature>
<accession>A0ABT8YKZ1</accession>
<feature type="transmembrane region" description="Helical" evidence="1">
    <location>
        <begin position="47"/>
        <end position="65"/>
    </location>
</feature>
<reference evidence="2" key="2">
    <citation type="submission" date="2023-07" db="EMBL/GenBank/DDBJ databases">
        <authorList>
            <person name="Shen H."/>
        </authorList>
    </citation>
    <scope>NUCLEOTIDE SEQUENCE</scope>
    <source>
        <strain evidence="2">TNR-22</strain>
    </source>
</reference>
<feature type="transmembrane region" description="Helical" evidence="1">
    <location>
        <begin position="186"/>
        <end position="210"/>
    </location>
</feature>
<keyword evidence="1" id="KW-1133">Transmembrane helix</keyword>
<feature type="transmembrane region" description="Helical" evidence="1">
    <location>
        <begin position="99"/>
        <end position="121"/>
    </location>
</feature>